<dbReference type="SUPFAM" id="SSF54928">
    <property type="entry name" value="RNA-binding domain, RBD"/>
    <property type="match status" value="1"/>
</dbReference>
<feature type="domain" description="RRM" evidence="4">
    <location>
        <begin position="151"/>
        <end position="234"/>
    </location>
</feature>
<feature type="compositionally biased region" description="Basic and acidic residues" evidence="3">
    <location>
        <begin position="16"/>
        <end position="28"/>
    </location>
</feature>
<evidence type="ECO:0000256" key="1">
    <source>
        <dbReference type="ARBA" id="ARBA00022884"/>
    </source>
</evidence>
<feature type="region of interest" description="Disordered" evidence="3">
    <location>
        <begin position="1"/>
        <end position="143"/>
    </location>
</feature>
<name>B0CR85_LACBS</name>
<dbReference type="PROSITE" id="PS50102">
    <property type="entry name" value="RRM"/>
    <property type="match status" value="1"/>
</dbReference>
<dbReference type="AlphaFoldDB" id="B0CR85"/>
<dbReference type="InParanoid" id="B0CR85"/>
<dbReference type="InterPro" id="IPR000504">
    <property type="entry name" value="RRM_dom"/>
</dbReference>
<dbReference type="InterPro" id="IPR035979">
    <property type="entry name" value="RBD_domain_sf"/>
</dbReference>
<organism evidence="6">
    <name type="scientific">Laccaria bicolor (strain S238N-H82 / ATCC MYA-4686)</name>
    <name type="common">Bicoloured deceiver</name>
    <name type="synonym">Laccaria laccata var. bicolor</name>
    <dbReference type="NCBI Taxonomy" id="486041"/>
    <lineage>
        <taxon>Eukaryota</taxon>
        <taxon>Fungi</taxon>
        <taxon>Dikarya</taxon>
        <taxon>Basidiomycota</taxon>
        <taxon>Agaricomycotina</taxon>
        <taxon>Agaricomycetes</taxon>
        <taxon>Agaricomycetidae</taxon>
        <taxon>Agaricales</taxon>
        <taxon>Agaricineae</taxon>
        <taxon>Hydnangiaceae</taxon>
        <taxon>Laccaria</taxon>
    </lineage>
</organism>
<dbReference type="GO" id="GO:0042274">
    <property type="term" value="P:ribosomal small subunit biogenesis"/>
    <property type="evidence" value="ECO:0007669"/>
    <property type="project" value="TreeGrafter"/>
</dbReference>
<accession>B0CR85</accession>
<feature type="compositionally biased region" description="Basic and acidic residues" evidence="3">
    <location>
        <begin position="83"/>
        <end position="93"/>
    </location>
</feature>
<dbReference type="HOGENOM" id="CLU_037639_1_1_1"/>
<dbReference type="InterPro" id="IPR034228">
    <property type="entry name" value="Nop6_RRM"/>
</dbReference>
<dbReference type="STRING" id="486041.B0CR85"/>
<dbReference type="PANTHER" id="PTHR23236">
    <property type="entry name" value="EUKARYOTIC TRANSLATION INITIATION FACTOR 4B/4H"/>
    <property type="match status" value="1"/>
</dbReference>
<evidence type="ECO:0000313" key="5">
    <source>
        <dbReference type="EMBL" id="EDR15775.1"/>
    </source>
</evidence>
<feature type="compositionally biased region" description="Basic and acidic residues" evidence="3">
    <location>
        <begin position="107"/>
        <end position="118"/>
    </location>
</feature>
<evidence type="ECO:0000256" key="2">
    <source>
        <dbReference type="PROSITE-ProRule" id="PRU00176"/>
    </source>
</evidence>
<sequence length="338" mass="37177">MSTTQKLTKKQKKGLAFRERQSSKRKPGDATIADMDDNAVPIMEDQDLATTSGDGLQIEGDPKQTKSTTSTGEVEKGSGQSEGKGKEKRKQESGLDVESNGPRKRKRESEVDVEEVKKSAVVKRKKSGDEESGEGVGKDVGSTTAQQKQRFILFVGNLKYTTSREAIAAHFAACDPPPSIRLLTPKPKPGSTQRAKSKGCAFLEFTHRNALQQALKLHQSMLEDRMINVELTAGGGGNSGSRLEKVRERNKALLVQRKDRVEKDKSNSDQKTFPSMPDKPQRYSKTSGLEQKLLVKRTWTVEDEVDDGKTRRGGKKHVKGSKTRVKDWGTGVNAIPVG</sequence>
<feature type="region of interest" description="Disordered" evidence="3">
    <location>
        <begin position="256"/>
        <end position="289"/>
    </location>
</feature>
<dbReference type="KEGG" id="lbc:LACBIDRAFT_301058"/>
<evidence type="ECO:0000313" key="6">
    <source>
        <dbReference type="Proteomes" id="UP000001194"/>
    </source>
</evidence>
<proteinExistence type="predicted"/>
<feature type="compositionally biased region" description="Basic residues" evidence="3">
    <location>
        <begin position="311"/>
        <end position="323"/>
    </location>
</feature>
<dbReference type="Gene3D" id="3.30.70.330">
    <property type="match status" value="1"/>
</dbReference>
<evidence type="ECO:0000256" key="3">
    <source>
        <dbReference type="SAM" id="MobiDB-lite"/>
    </source>
</evidence>
<dbReference type="RefSeq" id="XP_001873983.1">
    <property type="nucleotide sequence ID" value="XM_001873948.1"/>
</dbReference>
<dbReference type="InterPro" id="IPR012677">
    <property type="entry name" value="Nucleotide-bd_a/b_plait_sf"/>
</dbReference>
<dbReference type="OrthoDB" id="167718at2759"/>
<gene>
    <name evidence="5" type="ORF">LACBIDRAFT_301058</name>
</gene>
<feature type="compositionally biased region" description="Basic and acidic residues" evidence="3">
    <location>
        <begin position="256"/>
        <end position="268"/>
    </location>
</feature>
<dbReference type="GeneID" id="6069848"/>
<keyword evidence="6" id="KW-1185">Reference proteome</keyword>
<protein>
    <submittedName>
        <fullName evidence="5">Predicted protein</fullName>
    </submittedName>
</protein>
<dbReference type="Proteomes" id="UP000001194">
    <property type="component" value="Unassembled WGS sequence"/>
</dbReference>
<dbReference type="EMBL" id="DS547091">
    <property type="protein sequence ID" value="EDR15775.1"/>
    <property type="molecule type" value="Genomic_DNA"/>
</dbReference>
<dbReference type="Pfam" id="PF00076">
    <property type="entry name" value="RRM_1"/>
    <property type="match status" value="1"/>
</dbReference>
<dbReference type="GO" id="GO:0005730">
    <property type="term" value="C:nucleolus"/>
    <property type="evidence" value="ECO:0007669"/>
    <property type="project" value="TreeGrafter"/>
</dbReference>
<dbReference type="GO" id="GO:0019843">
    <property type="term" value="F:rRNA binding"/>
    <property type="evidence" value="ECO:0007669"/>
    <property type="project" value="TreeGrafter"/>
</dbReference>
<dbReference type="SMART" id="SM00360">
    <property type="entry name" value="RRM"/>
    <property type="match status" value="1"/>
</dbReference>
<reference evidence="5 6" key="1">
    <citation type="journal article" date="2008" name="Nature">
        <title>The genome of Laccaria bicolor provides insights into mycorrhizal symbiosis.</title>
        <authorList>
            <person name="Martin F."/>
            <person name="Aerts A."/>
            <person name="Ahren D."/>
            <person name="Brun A."/>
            <person name="Danchin E.G.J."/>
            <person name="Duchaussoy F."/>
            <person name="Gibon J."/>
            <person name="Kohler A."/>
            <person name="Lindquist E."/>
            <person name="Pereda V."/>
            <person name="Salamov A."/>
            <person name="Shapiro H.J."/>
            <person name="Wuyts J."/>
            <person name="Blaudez D."/>
            <person name="Buee M."/>
            <person name="Brokstein P."/>
            <person name="Canbaeck B."/>
            <person name="Cohen D."/>
            <person name="Courty P.E."/>
            <person name="Coutinho P.M."/>
            <person name="Delaruelle C."/>
            <person name="Detter J.C."/>
            <person name="Deveau A."/>
            <person name="DiFazio S."/>
            <person name="Duplessis S."/>
            <person name="Fraissinet-Tachet L."/>
            <person name="Lucic E."/>
            <person name="Frey-Klett P."/>
            <person name="Fourrey C."/>
            <person name="Feussner I."/>
            <person name="Gay G."/>
            <person name="Grimwood J."/>
            <person name="Hoegger P.J."/>
            <person name="Jain P."/>
            <person name="Kilaru S."/>
            <person name="Labbe J."/>
            <person name="Lin Y.C."/>
            <person name="Legue V."/>
            <person name="Le Tacon F."/>
            <person name="Marmeisse R."/>
            <person name="Melayah D."/>
            <person name="Montanini B."/>
            <person name="Muratet M."/>
            <person name="Nehls U."/>
            <person name="Niculita-Hirzel H."/>
            <person name="Oudot-Le Secq M.P."/>
            <person name="Peter M."/>
            <person name="Quesneville H."/>
            <person name="Rajashekar B."/>
            <person name="Reich M."/>
            <person name="Rouhier N."/>
            <person name="Schmutz J."/>
            <person name="Yin T."/>
            <person name="Chalot M."/>
            <person name="Henrissat B."/>
            <person name="Kuees U."/>
            <person name="Lucas S."/>
            <person name="Van de Peer Y."/>
            <person name="Podila G.K."/>
            <person name="Polle A."/>
            <person name="Pukkila P.J."/>
            <person name="Richardson P.M."/>
            <person name="Rouze P."/>
            <person name="Sanders I.R."/>
            <person name="Stajich J.E."/>
            <person name="Tunlid A."/>
            <person name="Tuskan G."/>
            <person name="Grigoriev I.V."/>
        </authorList>
    </citation>
    <scope>NUCLEOTIDE SEQUENCE [LARGE SCALE GENOMIC DNA]</scope>
    <source>
        <strain evidence="6">S238N-H82 / ATCC MYA-4686</strain>
    </source>
</reference>
<dbReference type="PANTHER" id="PTHR23236:SF51">
    <property type="entry name" value="NUCLEOLAR PROTEIN 6"/>
    <property type="match status" value="1"/>
</dbReference>
<dbReference type="CDD" id="cd12400">
    <property type="entry name" value="RRM_Nop6"/>
    <property type="match status" value="1"/>
</dbReference>
<keyword evidence="1 2" id="KW-0694">RNA-binding</keyword>
<feature type="region of interest" description="Disordered" evidence="3">
    <location>
        <begin position="304"/>
        <end position="338"/>
    </location>
</feature>
<evidence type="ECO:0000259" key="4">
    <source>
        <dbReference type="PROSITE" id="PS50102"/>
    </source>
</evidence>